<evidence type="ECO:0000313" key="5">
    <source>
        <dbReference type="EMBL" id="MBP2239520.1"/>
    </source>
</evidence>
<gene>
    <name evidence="5" type="ORF">J2Z40_000073</name>
</gene>
<evidence type="ECO:0000256" key="3">
    <source>
        <dbReference type="ARBA" id="ARBA00022801"/>
    </source>
</evidence>
<comment type="similarity">
    <text evidence="1">Belongs to the peptidase S51 family.</text>
</comment>
<dbReference type="EC" id="3.4.15.6" evidence="5"/>
<proteinExistence type="inferred from homology"/>
<dbReference type="RefSeq" id="WP_066394932.1">
    <property type="nucleotide sequence ID" value="NZ_JAGIKZ010000001.1"/>
</dbReference>
<reference evidence="5 6" key="1">
    <citation type="submission" date="2021-03" db="EMBL/GenBank/DDBJ databases">
        <title>Genomic Encyclopedia of Type Strains, Phase IV (KMG-IV): sequencing the most valuable type-strain genomes for metagenomic binning, comparative biology and taxonomic classification.</title>
        <authorList>
            <person name="Goeker M."/>
        </authorList>
    </citation>
    <scope>NUCLEOTIDE SEQUENCE [LARGE SCALE GENOMIC DNA]</scope>
    <source>
        <strain evidence="5 6">DSM 26675</strain>
    </source>
</reference>
<protein>
    <submittedName>
        <fullName evidence="5">Cyanophycinase</fullName>
        <ecNumber evidence="5">3.4.15.6</ecNumber>
    </submittedName>
</protein>
<dbReference type="Pfam" id="PF03575">
    <property type="entry name" value="Peptidase_S51"/>
    <property type="match status" value="1"/>
</dbReference>
<keyword evidence="6" id="KW-1185">Reference proteome</keyword>
<dbReference type="EMBL" id="JAGIKZ010000001">
    <property type="protein sequence ID" value="MBP2239520.1"/>
    <property type="molecule type" value="Genomic_DNA"/>
</dbReference>
<evidence type="ECO:0000256" key="4">
    <source>
        <dbReference type="ARBA" id="ARBA00022825"/>
    </source>
</evidence>
<keyword evidence="2" id="KW-0645">Protease</keyword>
<dbReference type="InterPro" id="IPR005320">
    <property type="entry name" value="Peptidase_S51"/>
</dbReference>
<dbReference type="GO" id="GO:0008241">
    <property type="term" value="F:peptidyl-dipeptidase activity"/>
    <property type="evidence" value="ECO:0007669"/>
    <property type="project" value="UniProtKB-EC"/>
</dbReference>
<dbReference type="PANTHER" id="PTHR36175:SF1">
    <property type="entry name" value="CYANOPHYCINASE"/>
    <property type="match status" value="1"/>
</dbReference>
<dbReference type="CDD" id="cd03129">
    <property type="entry name" value="GAT1_Peptidase_E_like"/>
    <property type="match status" value="1"/>
</dbReference>
<dbReference type="Proteomes" id="UP001519293">
    <property type="component" value="Unassembled WGS sequence"/>
</dbReference>
<dbReference type="GO" id="GO:0004180">
    <property type="term" value="F:carboxypeptidase activity"/>
    <property type="evidence" value="ECO:0007669"/>
    <property type="project" value="UniProtKB-KW"/>
</dbReference>
<keyword evidence="4" id="KW-0720">Serine protease</keyword>
<keyword evidence="5" id="KW-0121">Carboxypeptidase</keyword>
<dbReference type="InterPro" id="IPR029062">
    <property type="entry name" value="Class_I_gatase-like"/>
</dbReference>
<sequence>MNTHLFLFGGSPPFTKKMAKLFAEKVKGRGNPVSILIVNRVGWEEYMPKYTKEIEGYGIHHFHYLPLPTTSTEQVIQCIKNSSGIIIGGGNTNLYADYLVDTPISKTIKECFHSGVPVAGFSAGALISPSICVISPKDNKQNEFQFRQGLGLITDHLLAVHFMEWNDEEHLMKAVKRFSTSYNYGINEESCAYFLDGQLKATEGNGVYSFEQDLLVEIK</sequence>
<evidence type="ECO:0000313" key="6">
    <source>
        <dbReference type="Proteomes" id="UP001519293"/>
    </source>
</evidence>
<organism evidence="5 6">
    <name type="scientific">Cytobacillus eiseniae</name>
    <dbReference type="NCBI Taxonomy" id="762947"/>
    <lineage>
        <taxon>Bacteria</taxon>
        <taxon>Bacillati</taxon>
        <taxon>Bacillota</taxon>
        <taxon>Bacilli</taxon>
        <taxon>Bacillales</taxon>
        <taxon>Bacillaceae</taxon>
        <taxon>Cytobacillus</taxon>
    </lineage>
</organism>
<evidence type="ECO:0000256" key="1">
    <source>
        <dbReference type="ARBA" id="ARBA00006534"/>
    </source>
</evidence>
<name>A0ABS4RB13_9BACI</name>
<dbReference type="SUPFAM" id="SSF52317">
    <property type="entry name" value="Class I glutamine amidotransferase-like"/>
    <property type="match status" value="1"/>
</dbReference>
<keyword evidence="3 5" id="KW-0378">Hydrolase</keyword>
<accession>A0ABS4RB13</accession>
<evidence type="ECO:0000256" key="2">
    <source>
        <dbReference type="ARBA" id="ARBA00022670"/>
    </source>
</evidence>
<comment type="caution">
    <text evidence="5">The sequence shown here is derived from an EMBL/GenBank/DDBJ whole genome shotgun (WGS) entry which is preliminary data.</text>
</comment>
<dbReference type="Gene3D" id="3.40.50.880">
    <property type="match status" value="1"/>
</dbReference>
<dbReference type="PANTHER" id="PTHR36175">
    <property type="entry name" value="CYANOPHYCINASE"/>
    <property type="match status" value="1"/>
</dbReference>